<dbReference type="AlphaFoldDB" id="A0A917F3I5"/>
<dbReference type="EMBL" id="BMCT01000001">
    <property type="protein sequence ID" value="GGF46626.1"/>
    <property type="molecule type" value="Genomic_DNA"/>
</dbReference>
<organism evidence="1 2">
    <name type="scientific">Azorhizobium oxalatiphilum</name>
    <dbReference type="NCBI Taxonomy" id="980631"/>
    <lineage>
        <taxon>Bacteria</taxon>
        <taxon>Pseudomonadati</taxon>
        <taxon>Pseudomonadota</taxon>
        <taxon>Alphaproteobacteria</taxon>
        <taxon>Hyphomicrobiales</taxon>
        <taxon>Xanthobacteraceae</taxon>
        <taxon>Azorhizobium</taxon>
    </lineage>
</organism>
<gene>
    <name evidence="1" type="ORF">GCM10007301_02660</name>
</gene>
<sequence>MSGFSADWLALREPADHNARSRELAGRLKALLWAEDDLRVADVGAGTGANLRATAPLLGPRQHWHLIDHDTALLNTAAEALSNWAENSTRGADDLLLEKGGRSIRVTFQQADLAAHPEAIATGRPHLVTSSAFFDLASAPWIERFVSEVVRCKAVFFTVLTCDGRDDWSPPHEADAPVAAAFRAHQRINKGFGPAAGNAATDLLSHAFHSLGYVTDAAESPWLLDGHHPLDADLIAALATGMADAAGETGLVQPKWLEAWLDAHQGARQCRIGHMDLLAWPNG</sequence>
<protein>
    <submittedName>
        <fullName evidence="1">Trans-aconitate methyltransferase</fullName>
    </submittedName>
</protein>
<evidence type="ECO:0000313" key="2">
    <source>
        <dbReference type="Proteomes" id="UP000606044"/>
    </source>
</evidence>
<reference evidence="1" key="1">
    <citation type="journal article" date="2014" name="Int. J. Syst. Evol. Microbiol.">
        <title>Complete genome sequence of Corynebacterium casei LMG S-19264T (=DSM 44701T), isolated from a smear-ripened cheese.</title>
        <authorList>
            <consortium name="US DOE Joint Genome Institute (JGI-PGF)"/>
            <person name="Walter F."/>
            <person name="Albersmeier A."/>
            <person name="Kalinowski J."/>
            <person name="Ruckert C."/>
        </authorList>
    </citation>
    <scope>NUCLEOTIDE SEQUENCE</scope>
    <source>
        <strain evidence="1">CCM 7897</strain>
    </source>
</reference>
<comment type="caution">
    <text evidence="1">The sequence shown here is derived from an EMBL/GenBank/DDBJ whole genome shotgun (WGS) entry which is preliminary data.</text>
</comment>
<dbReference type="Proteomes" id="UP000606044">
    <property type="component" value="Unassembled WGS sequence"/>
</dbReference>
<proteinExistence type="predicted"/>
<accession>A0A917F3I5</accession>
<dbReference type="RefSeq" id="WP_188574683.1">
    <property type="nucleotide sequence ID" value="NZ_BMCT01000001.1"/>
</dbReference>
<name>A0A917F3I5_9HYPH</name>
<dbReference type="SUPFAM" id="SSF53335">
    <property type="entry name" value="S-adenosyl-L-methionine-dependent methyltransferases"/>
    <property type="match status" value="1"/>
</dbReference>
<dbReference type="Gene3D" id="3.40.50.150">
    <property type="entry name" value="Vaccinia Virus protein VP39"/>
    <property type="match status" value="1"/>
</dbReference>
<reference evidence="1" key="2">
    <citation type="submission" date="2020-09" db="EMBL/GenBank/DDBJ databases">
        <authorList>
            <person name="Sun Q."/>
            <person name="Sedlacek I."/>
        </authorList>
    </citation>
    <scope>NUCLEOTIDE SEQUENCE</scope>
    <source>
        <strain evidence="1">CCM 7897</strain>
    </source>
</reference>
<dbReference type="GO" id="GO:0008168">
    <property type="term" value="F:methyltransferase activity"/>
    <property type="evidence" value="ECO:0007669"/>
    <property type="project" value="UniProtKB-KW"/>
</dbReference>
<dbReference type="GO" id="GO:0032259">
    <property type="term" value="P:methylation"/>
    <property type="evidence" value="ECO:0007669"/>
    <property type="project" value="UniProtKB-KW"/>
</dbReference>
<keyword evidence="1" id="KW-0489">Methyltransferase</keyword>
<keyword evidence="2" id="KW-1185">Reference proteome</keyword>
<dbReference type="InterPro" id="IPR029063">
    <property type="entry name" value="SAM-dependent_MTases_sf"/>
</dbReference>
<keyword evidence="1" id="KW-0808">Transferase</keyword>
<evidence type="ECO:0000313" key="1">
    <source>
        <dbReference type="EMBL" id="GGF46626.1"/>
    </source>
</evidence>